<reference evidence="3" key="1">
    <citation type="journal article" date="2017" name="Nat. Microbiol.">
        <title>Global analysis of biosynthetic gene clusters reveals vast potential of secondary metabolite production in Penicillium species.</title>
        <authorList>
            <person name="Nielsen J.C."/>
            <person name="Grijseels S."/>
            <person name="Prigent S."/>
            <person name="Ji B."/>
            <person name="Dainat J."/>
            <person name="Nielsen K.F."/>
            <person name="Frisvad J.C."/>
            <person name="Workman M."/>
            <person name="Nielsen J."/>
        </authorList>
    </citation>
    <scope>NUCLEOTIDE SEQUENCE [LARGE SCALE GENOMIC DNA]</scope>
    <source>
        <strain evidence="3">IBT 14082</strain>
    </source>
</reference>
<protein>
    <submittedName>
        <fullName evidence="2">Uncharacterized protein</fullName>
    </submittedName>
</protein>
<dbReference type="Proteomes" id="UP000191342">
    <property type="component" value="Unassembled WGS sequence"/>
</dbReference>
<evidence type="ECO:0000313" key="2">
    <source>
        <dbReference type="EMBL" id="OQE13520.1"/>
    </source>
</evidence>
<comment type="caution">
    <text evidence="2">The sequence shown here is derived from an EMBL/GenBank/DDBJ whole genome shotgun (WGS) entry which is preliminary data.</text>
</comment>
<sequence>MSTDATHPEDGPDKGAESSDDKRVILVPFDLARPSVATDVESITPPPPFSKLKIRDHSANDVTYWESKDSWRLQTRYQNLRSAGFIGIETIDCGPGEGAQTFCWPIASALAPWPRTPTPPLLLLSSNLTGGWYVPIRNE</sequence>
<dbReference type="OrthoDB" id="10612512at2759"/>
<dbReference type="EMBL" id="MLQL01000046">
    <property type="protein sequence ID" value="OQE13520.1"/>
    <property type="molecule type" value="Genomic_DNA"/>
</dbReference>
<evidence type="ECO:0000256" key="1">
    <source>
        <dbReference type="SAM" id="MobiDB-lite"/>
    </source>
</evidence>
<proteinExistence type="predicted"/>
<dbReference type="AlphaFoldDB" id="A0A1V6SIE4"/>
<feature type="region of interest" description="Disordered" evidence="1">
    <location>
        <begin position="1"/>
        <end position="23"/>
    </location>
</feature>
<gene>
    <name evidence="2" type="ORF">PENFLA_c046G05657</name>
</gene>
<name>A0A1V6SIE4_9EURO</name>
<keyword evidence="3" id="KW-1185">Reference proteome</keyword>
<organism evidence="2 3">
    <name type="scientific">Penicillium flavigenum</name>
    <dbReference type="NCBI Taxonomy" id="254877"/>
    <lineage>
        <taxon>Eukaryota</taxon>
        <taxon>Fungi</taxon>
        <taxon>Dikarya</taxon>
        <taxon>Ascomycota</taxon>
        <taxon>Pezizomycotina</taxon>
        <taxon>Eurotiomycetes</taxon>
        <taxon>Eurotiomycetidae</taxon>
        <taxon>Eurotiales</taxon>
        <taxon>Aspergillaceae</taxon>
        <taxon>Penicillium</taxon>
    </lineage>
</organism>
<accession>A0A1V6SIE4</accession>
<evidence type="ECO:0000313" key="3">
    <source>
        <dbReference type="Proteomes" id="UP000191342"/>
    </source>
</evidence>